<proteinExistence type="predicted"/>
<dbReference type="AlphaFoldDB" id="A0A5E7BEQ4"/>
<name>A0A5E7BEQ4_PSEFL</name>
<organism evidence="2 3">
    <name type="scientific">Pseudomonas fluorescens</name>
    <dbReference type="NCBI Taxonomy" id="294"/>
    <lineage>
        <taxon>Bacteria</taxon>
        <taxon>Pseudomonadati</taxon>
        <taxon>Pseudomonadota</taxon>
        <taxon>Gammaproteobacteria</taxon>
        <taxon>Pseudomonadales</taxon>
        <taxon>Pseudomonadaceae</taxon>
        <taxon>Pseudomonas</taxon>
    </lineage>
</organism>
<protein>
    <submittedName>
        <fullName evidence="2">Uncharacterized protein</fullName>
    </submittedName>
</protein>
<feature type="compositionally biased region" description="Basic and acidic residues" evidence="1">
    <location>
        <begin position="7"/>
        <end position="18"/>
    </location>
</feature>
<evidence type="ECO:0000313" key="2">
    <source>
        <dbReference type="EMBL" id="VVN84201.1"/>
    </source>
</evidence>
<dbReference type="EMBL" id="CABVHP010000003">
    <property type="protein sequence ID" value="VVN84201.1"/>
    <property type="molecule type" value="Genomic_DNA"/>
</dbReference>
<evidence type="ECO:0000313" key="3">
    <source>
        <dbReference type="Proteomes" id="UP000326557"/>
    </source>
</evidence>
<feature type="compositionally biased region" description="Low complexity" evidence="1">
    <location>
        <begin position="26"/>
        <end position="40"/>
    </location>
</feature>
<accession>A0A5E7BEQ4</accession>
<reference evidence="2 3" key="1">
    <citation type="submission" date="2019-09" db="EMBL/GenBank/DDBJ databases">
        <authorList>
            <person name="Chandra G."/>
            <person name="Truman W A."/>
        </authorList>
    </citation>
    <scope>NUCLEOTIDE SEQUENCE [LARGE SCALE GENOMIC DNA]</scope>
    <source>
        <strain evidence="2">PS704</strain>
    </source>
</reference>
<gene>
    <name evidence="2" type="ORF">PS704_01339</name>
</gene>
<sequence>MNPSKFETPHAVRDHFEKITPMFRAPPQSDTNSTDDSPSSARDTLFMNDITREELSLTLSAIESRMDKRIDRMESTEEKRSESYRREQEARDKLYTERFEAMHKRLEDRDAIIDSKLDTMSSSVKLMTQTVDGFEVRLDKKLDEVKSSNRSARWATLAIAAATVVGIWGVNSTIVGSVTGFFDAGQSTLQRQQVTEKLIIDAKAQSDATYKLLLEMQAREQAKPPQTENKPQ</sequence>
<feature type="region of interest" description="Disordered" evidence="1">
    <location>
        <begin position="70"/>
        <end position="90"/>
    </location>
</feature>
<dbReference type="Proteomes" id="UP000326557">
    <property type="component" value="Unassembled WGS sequence"/>
</dbReference>
<evidence type="ECO:0000256" key="1">
    <source>
        <dbReference type="SAM" id="MobiDB-lite"/>
    </source>
</evidence>
<feature type="region of interest" description="Disordered" evidence="1">
    <location>
        <begin position="1"/>
        <end position="42"/>
    </location>
</feature>